<accession>A8ZN70</accession>
<dbReference type="HOGENOM" id="CLU_3323285_0_0_3"/>
<gene>
    <name evidence="1" type="ordered locus">AM1_C0342</name>
</gene>
<dbReference type="KEGG" id="amr:AM1_C0342"/>
<dbReference type="EMBL" id="CP000840">
    <property type="protein sequence ID" value="ABW32269.1"/>
    <property type="molecule type" value="Genomic_DNA"/>
</dbReference>
<keyword evidence="1" id="KW-0614">Plasmid</keyword>
<dbReference type="Proteomes" id="UP000000268">
    <property type="component" value="Plasmid pREB3"/>
</dbReference>
<geneLocation type="plasmid" evidence="1 2">
    <name>pREB3</name>
</geneLocation>
<keyword evidence="2" id="KW-1185">Reference proteome</keyword>
<reference evidence="1 2" key="1">
    <citation type="journal article" date="2008" name="Proc. Natl. Acad. Sci. U.S.A.">
        <title>Niche adaptation and genome expansion in the chlorophyll d-producing cyanobacterium Acaryochloris marina.</title>
        <authorList>
            <person name="Swingley W.D."/>
            <person name="Chen M."/>
            <person name="Cheung P.C."/>
            <person name="Conrad A.L."/>
            <person name="Dejesa L.C."/>
            <person name="Hao J."/>
            <person name="Honchak B.M."/>
            <person name="Karbach L.E."/>
            <person name="Kurdoglu A."/>
            <person name="Lahiri S."/>
            <person name="Mastrian S.D."/>
            <person name="Miyashita H."/>
            <person name="Page L."/>
            <person name="Ramakrishna P."/>
            <person name="Satoh S."/>
            <person name="Sattley W.M."/>
            <person name="Shimada Y."/>
            <person name="Taylor H.L."/>
            <person name="Tomo T."/>
            <person name="Tsuchiya T."/>
            <person name="Wang Z.T."/>
            <person name="Raymond J."/>
            <person name="Mimuro M."/>
            <person name="Blankenship R.E."/>
            <person name="Touchman J.W."/>
        </authorList>
    </citation>
    <scope>NUCLEOTIDE SEQUENCE [LARGE SCALE GENOMIC DNA]</scope>
    <source>
        <strain evidence="2">MBIC 11017</strain>
        <plasmid evidence="2">Plasmid pREB3</plasmid>
    </source>
</reference>
<evidence type="ECO:0000313" key="1">
    <source>
        <dbReference type="EMBL" id="ABW32269.1"/>
    </source>
</evidence>
<protein>
    <submittedName>
        <fullName evidence="1">Uncharacterized protein</fullName>
    </submittedName>
</protein>
<organism evidence="1 2">
    <name type="scientific">Acaryochloris marina (strain MBIC 11017)</name>
    <dbReference type="NCBI Taxonomy" id="329726"/>
    <lineage>
        <taxon>Bacteria</taxon>
        <taxon>Bacillati</taxon>
        <taxon>Cyanobacteriota</taxon>
        <taxon>Cyanophyceae</taxon>
        <taxon>Acaryochloridales</taxon>
        <taxon>Acaryochloridaceae</taxon>
        <taxon>Acaryochloris</taxon>
    </lineage>
</organism>
<name>A8ZN70_ACAM1</name>
<proteinExistence type="predicted"/>
<evidence type="ECO:0000313" key="2">
    <source>
        <dbReference type="Proteomes" id="UP000000268"/>
    </source>
</evidence>
<dbReference type="AlphaFoldDB" id="A8ZN70"/>
<sequence>MKNGSICMRTLKGFGVLRFENAKPHVGIPVIDYGEFSV</sequence>